<name>A0ABS1V7U2_9PROT</name>
<keyword evidence="2" id="KW-1185">Reference proteome</keyword>
<dbReference type="EMBL" id="JAEUXJ010000008">
    <property type="protein sequence ID" value="MBL6457432.1"/>
    <property type="molecule type" value="Genomic_DNA"/>
</dbReference>
<evidence type="ECO:0000313" key="2">
    <source>
        <dbReference type="Proteomes" id="UP000606490"/>
    </source>
</evidence>
<sequence>MHDEGILALVLSADLFVVAFDHLGIGRVIPDAVLAYFCEAMPTRLSHADTP</sequence>
<evidence type="ECO:0000313" key="1">
    <source>
        <dbReference type="EMBL" id="MBL6457432.1"/>
    </source>
</evidence>
<dbReference type="Proteomes" id="UP000606490">
    <property type="component" value="Unassembled WGS sequence"/>
</dbReference>
<comment type="caution">
    <text evidence="1">The sequence shown here is derived from an EMBL/GenBank/DDBJ whole genome shotgun (WGS) entry which is preliminary data.</text>
</comment>
<organism evidence="1 2">
    <name type="scientific">Belnapia mucosa</name>
    <dbReference type="NCBI Taxonomy" id="2804532"/>
    <lineage>
        <taxon>Bacteria</taxon>
        <taxon>Pseudomonadati</taxon>
        <taxon>Pseudomonadota</taxon>
        <taxon>Alphaproteobacteria</taxon>
        <taxon>Acetobacterales</taxon>
        <taxon>Roseomonadaceae</taxon>
        <taxon>Belnapia</taxon>
    </lineage>
</organism>
<dbReference type="RefSeq" id="WP_202827169.1">
    <property type="nucleotide sequence ID" value="NZ_JAEUXJ010000008.1"/>
</dbReference>
<reference evidence="1 2" key="1">
    <citation type="submission" date="2021-01" db="EMBL/GenBank/DDBJ databases">
        <title>Belnapia mucosa sp. nov. and Belnapia arida sp. nov., isolated from the Tabernas Desert (Almeria, Spain).</title>
        <authorList>
            <person name="Molina-Menor E."/>
            <person name="Vidal-Verdu A."/>
            <person name="Calonge A."/>
            <person name="Satari L."/>
            <person name="Pereto Magraner J."/>
            <person name="Porcar Miralles M."/>
        </authorList>
    </citation>
    <scope>NUCLEOTIDE SEQUENCE [LARGE SCALE GENOMIC DNA]</scope>
    <source>
        <strain evidence="1 2">T6</strain>
    </source>
</reference>
<gene>
    <name evidence="1" type="ORF">JMJ55_19035</name>
</gene>
<accession>A0ABS1V7U2</accession>
<proteinExistence type="predicted"/>
<protein>
    <submittedName>
        <fullName evidence="1">Uncharacterized protein</fullName>
    </submittedName>
</protein>